<proteinExistence type="inferred from homology"/>
<dbReference type="InterPro" id="IPR032816">
    <property type="entry name" value="VTT_dom"/>
</dbReference>
<dbReference type="EMBL" id="BSNI01000002">
    <property type="protein sequence ID" value="GLQ17485.1"/>
    <property type="molecule type" value="Genomic_DNA"/>
</dbReference>
<name>A0ABQ5URU9_9HYPH</name>
<dbReference type="PANTHER" id="PTHR12677">
    <property type="entry name" value="GOLGI APPARATUS MEMBRANE PROTEIN TVP38-RELATED"/>
    <property type="match status" value="1"/>
</dbReference>
<comment type="subcellular location">
    <subcellularLocation>
        <location evidence="1 6">Cell membrane</location>
        <topology evidence="1 6">Multi-pass membrane protein</topology>
    </subcellularLocation>
</comment>
<evidence type="ECO:0000256" key="5">
    <source>
        <dbReference type="ARBA" id="ARBA00023136"/>
    </source>
</evidence>
<keyword evidence="2 6" id="KW-1003">Cell membrane</keyword>
<feature type="transmembrane region" description="Helical" evidence="6">
    <location>
        <begin position="155"/>
        <end position="174"/>
    </location>
</feature>
<sequence>MAVFALIVGVFAATGAYKVLSFEALLENFNALQTFIAQNLGLSVGIFGLVYVVAVALSFPAAWVLTIAGGIFFGWWIAGFVTILSATVGASILFWIASTSLGEHLRESAGPFVQKLRKGMQDDAVNYMFFLRLVPAFPFTLVNIVPAILGVPFGIFFWTTLVGIAPGTFAYAYAGEGIRSLVEAQSVAFTDCTQAASDNCGVSLSPGDLVTTELIIAFSALGLISLLPIVIKRLRANNATS</sequence>
<evidence type="ECO:0000313" key="9">
    <source>
        <dbReference type="Proteomes" id="UP001161405"/>
    </source>
</evidence>
<evidence type="ECO:0000313" key="8">
    <source>
        <dbReference type="EMBL" id="GLQ17485.1"/>
    </source>
</evidence>
<keyword evidence="9" id="KW-1185">Reference proteome</keyword>
<feature type="transmembrane region" description="Helical" evidence="6">
    <location>
        <begin position="214"/>
        <end position="231"/>
    </location>
</feature>
<accession>A0ABQ5URU9</accession>
<gene>
    <name evidence="8" type="ORF">GCM10007879_17340</name>
</gene>
<evidence type="ECO:0000256" key="4">
    <source>
        <dbReference type="ARBA" id="ARBA00022989"/>
    </source>
</evidence>
<reference evidence="8" key="1">
    <citation type="journal article" date="2014" name="Int. J. Syst. Evol. Microbiol.">
        <title>Complete genome of a new Firmicutes species belonging to the dominant human colonic microbiota ('Ruminococcus bicirculans') reveals two chromosomes and a selective capacity to utilize plant glucans.</title>
        <authorList>
            <consortium name="NISC Comparative Sequencing Program"/>
            <person name="Wegmann U."/>
            <person name="Louis P."/>
            <person name="Goesmann A."/>
            <person name="Henrissat B."/>
            <person name="Duncan S.H."/>
            <person name="Flint H.J."/>
        </authorList>
    </citation>
    <scope>NUCLEOTIDE SEQUENCE</scope>
    <source>
        <strain evidence="8">NBRC 107169</strain>
    </source>
</reference>
<keyword evidence="5 6" id="KW-0472">Membrane</keyword>
<feature type="transmembrane region" description="Helical" evidence="6">
    <location>
        <begin position="127"/>
        <end position="148"/>
    </location>
</feature>
<evidence type="ECO:0000256" key="6">
    <source>
        <dbReference type="RuleBase" id="RU366058"/>
    </source>
</evidence>
<feature type="transmembrane region" description="Helical" evidence="6">
    <location>
        <begin position="45"/>
        <end position="65"/>
    </location>
</feature>
<dbReference type="PANTHER" id="PTHR12677:SF59">
    <property type="entry name" value="GOLGI APPARATUS MEMBRANE PROTEIN TVP38-RELATED"/>
    <property type="match status" value="1"/>
</dbReference>
<evidence type="ECO:0000256" key="1">
    <source>
        <dbReference type="ARBA" id="ARBA00004651"/>
    </source>
</evidence>
<protein>
    <recommendedName>
        <fullName evidence="6">TVP38/TMEM64 family membrane protein</fullName>
    </recommendedName>
</protein>
<evidence type="ECO:0000256" key="3">
    <source>
        <dbReference type="ARBA" id="ARBA00022692"/>
    </source>
</evidence>
<feature type="domain" description="VTT" evidence="7">
    <location>
        <begin position="62"/>
        <end position="176"/>
    </location>
</feature>
<feature type="transmembrane region" description="Helical" evidence="6">
    <location>
        <begin position="72"/>
        <end position="97"/>
    </location>
</feature>
<comment type="caution">
    <text evidence="8">The sequence shown here is derived from an EMBL/GenBank/DDBJ whole genome shotgun (WGS) entry which is preliminary data.</text>
</comment>
<comment type="similarity">
    <text evidence="6">Belongs to the TVP38/TMEM64 family.</text>
</comment>
<dbReference type="InterPro" id="IPR015414">
    <property type="entry name" value="TMEM64"/>
</dbReference>
<keyword evidence="4 6" id="KW-1133">Transmembrane helix</keyword>
<keyword evidence="3 6" id="KW-0812">Transmembrane</keyword>
<dbReference type="Pfam" id="PF09335">
    <property type="entry name" value="VTT_dom"/>
    <property type="match status" value="1"/>
</dbReference>
<evidence type="ECO:0000256" key="2">
    <source>
        <dbReference type="ARBA" id="ARBA00022475"/>
    </source>
</evidence>
<evidence type="ECO:0000259" key="7">
    <source>
        <dbReference type="Pfam" id="PF09335"/>
    </source>
</evidence>
<reference evidence="8" key="2">
    <citation type="submission" date="2023-01" db="EMBL/GenBank/DDBJ databases">
        <title>Draft genome sequence of Maritalea porphyrae strain NBRC 107169.</title>
        <authorList>
            <person name="Sun Q."/>
            <person name="Mori K."/>
        </authorList>
    </citation>
    <scope>NUCLEOTIDE SEQUENCE</scope>
    <source>
        <strain evidence="8">NBRC 107169</strain>
    </source>
</reference>
<dbReference type="Proteomes" id="UP001161405">
    <property type="component" value="Unassembled WGS sequence"/>
</dbReference>
<organism evidence="8 9">
    <name type="scientific">Maritalea porphyrae</name>
    <dbReference type="NCBI Taxonomy" id="880732"/>
    <lineage>
        <taxon>Bacteria</taxon>
        <taxon>Pseudomonadati</taxon>
        <taxon>Pseudomonadota</taxon>
        <taxon>Alphaproteobacteria</taxon>
        <taxon>Hyphomicrobiales</taxon>
        <taxon>Devosiaceae</taxon>
        <taxon>Maritalea</taxon>
    </lineage>
</organism>